<dbReference type="RefSeq" id="WP_246365032.1">
    <property type="nucleotide sequence ID" value="NZ_JACIEZ010000002.1"/>
</dbReference>
<protein>
    <submittedName>
        <fullName evidence="2">Spore germination cell wall hydrolase CwlJ-like protein</fullName>
    </submittedName>
</protein>
<proteinExistence type="predicted"/>
<dbReference type="Gene3D" id="1.10.10.2520">
    <property type="entry name" value="Cell wall hydrolase SleB, domain 1"/>
    <property type="match status" value="1"/>
</dbReference>
<reference evidence="2 3" key="1">
    <citation type="submission" date="2020-08" db="EMBL/GenBank/DDBJ databases">
        <title>Genomic Encyclopedia of Type Strains, Phase IV (KMG-IV): sequencing the most valuable type-strain genomes for metagenomic binning, comparative biology and taxonomic classification.</title>
        <authorList>
            <person name="Goeker M."/>
        </authorList>
    </citation>
    <scope>NUCLEOTIDE SEQUENCE [LARGE SCALE GENOMIC DNA]</scope>
    <source>
        <strain evidence="2 3">DSM 29853</strain>
    </source>
</reference>
<evidence type="ECO:0000259" key="1">
    <source>
        <dbReference type="Pfam" id="PF07486"/>
    </source>
</evidence>
<dbReference type="InterPro" id="IPR042047">
    <property type="entry name" value="SleB_dom1"/>
</dbReference>
<dbReference type="Pfam" id="PF07486">
    <property type="entry name" value="Hydrolase_2"/>
    <property type="match status" value="1"/>
</dbReference>
<dbReference type="GO" id="GO:0016787">
    <property type="term" value="F:hydrolase activity"/>
    <property type="evidence" value="ECO:0007669"/>
    <property type="project" value="UniProtKB-KW"/>
</dbReference>
<sequence length="390" mass="42853">MSQKGRFALPIRGSWISPFVFGIAAWLGTPSLPAHGDMAGLLTGLDDGTPAWRMVVTAVKADSVAGPKLTFHDPVTAEMLGRKSGMVLPDGNRVAMTEDKYPPDPRPDEERINRKDKRGRIVAAETMQPPKAFTAGSVLQRVSAVFANPETPDELMAFAKAEPKGTEMMIAQTFYRKPDEKALDAQVPALIADLVTNRNADVLATAYAPADPDAGRTSPFDAILKKDPEEGRFRPVIGPKDHAWAANILPPSVFTAKEQKCLADAIYFEARGEPLKGQAAVAQVVLNRVRNPAYPDTICGVVYQNKDWTNQCQFSFACDRIKDIIWSPERHKVAEEIALAVTAGKIWLPEVGSSTHYHAIYVKPNWAPTMKRVAKIGWHIFYRTYGGGWS</sequence>
<gene>
    <name evidence="2" type="ORF">GGR23_001522</name>
</gene>
<dbReference type="Proteomes" id="UP000528286">
    <property type="component" value="Unassembled WGS sequence"/>
</dbReference>
<dbReference type="EMBL" id="JACIEZ010000002">
    <property type="protein sequence ID" value="MBB4064345.1"/>
    <property type="molecule type" value="Genomic_DNA"/>
</dbReference>
<dbReference type="AlphaFoldDB" id="A0A7W6NKF4"/>
<feature type="domain" description="Cell wall hydrolase SleB" evidence="1">
    <location>
        <begin position="272"/>
        <end position="382"/>
    </location>
</feature>
<evidence type="ECO:0000313" key="2">
    <source>
        <dbReference type="EMBL" id="MBB4064345.1"/>
    </source>
</evidence>
<name>A0A7W6NKF4_9HYPH</name>
<evidence type="ECO:0000313" key="3">
    <source>
        <dbReference type="Proteomes" id="UP000528286"/>
    </source>
</evidence>
<dbReference type="InterPro" id="IPR011105">
    <property type="entry name" value="Cell_wall_hydrolase_SleB"/>
</dbReference>
<comment type="caution">
    <text evidence="2">The sequence shown here is derived from an EMBL/GenBank/DDBJ whole genome shotgun (WGS) entry which is preliminary data.</text>
</comment>
<keyword evidence="3" id="KW-1185">Reference proteome</keyword>
<keyword evidence="2" id="KW-0378">Hydrolase</keyword>
<accession>A0A7W6NKF4</accession>
<organism evidence="2 3">
    <name type="scientific">Gellertiella hungarica</name>
    <dbReference type="NCBI Taxonomy" id="1572859"/>
    <lineage>
        <taxon>Bacteria</taxon>
        <taxon>Pseudomonadati</taxon>
        <taxon>Pseudomonadota</taxon>
        <taxon>Alphaproteobacteria</taxon>
        <taxon>Hyphomicrobiales</taxon>
        <taxon>Rhizobiaceae</taxon>
        <taxon>Gellertiella</taxon>
    </lineage>
</organism>